<evidence type="ECO:0000256" key="6">
    <source>
        <dbReference type="ARBA" id="ARBA00023125"/>
    </source>
</evidence>
<comment type="function">
    <text evidence="9">Site-specific tyrosine recombinase, which acts by catalyzing the cutting and rejoining of the recombining DNA molecules. The XerC-XerD complex is essential to convert dimers of the bacterial chromosome into monomers to permit their segregation at cell division. It also contributes to the segregational stability of plasmids.</text>
</comment>
<evidence type="ECO:0000313" key="12">
    <source>
        <dbReference type="EMBL" id="ADI19020.1"/>
    </source>
</evidence>
<dbReference type="InterPro" id="IPR050090">
    <property type="entry name" value="Tyrosine_recombinase_XerCD"/>
</dbReference>
<feature type="active site" evidence="9">
    <location>
        <position position="257"/>
    </location>
</feature>
<reference evidence="12" key="1">
    <citation type="journal article" date="2011" name="Environ. Microbiol.">
        <title>Time-series analyses of Monterey Bay coastal microbial picoplankton using a 'genome proxy' microarray.</title>
        <authorList>
            <person name="Rich V.I."/>
            <person name="Pham V.D."/>
            <person name="Eppley J."/>
            <person name="Shi Y."/>
            <person name="DeLong E.F."/>
        </authorList>
    </citation>
    <scope>NUCLEOTIDE SEQUENCE</scope>
</reference>
<feature type="active site" evidence="9">
    <location>
        <position position="260"/>
    </location>
</feature>
<dbReference type="EMBL" id="GU474907">
    <property type="protein sequence ID" value="ADI19020.1"/>
    <property type="molecule type" value="Genomic_DNA"/>
</dbReference>
<evidence type="ECO:0000256" key="3">
    <source>
        <dbReference type="ARBA" id="ARBA00022618"/>
    </source>
</evidence>
<keyword evidence="7 9" id="KW-0233">DNA recombination</keyword>
<keyword evidence="6 9" id="KW-0238">DNA-binding</keyword>
<keyword evidence="5 9" id="KW-0229">DNA integration</keyword>
<dbReference type="GO" id="GO:0006313">
    <property type="term" value="P:DNA transposition"/>
    <property type="evidence" value="ECO:0007669"/>
    <property type="project" value="UniProtKB-UniRule"/>
</dbReference>
<dbReference type="InterPro" id="IPR044068">
    <property type="entry name" value="CB"/>
</dbReference>
<dbReference type="InterPro" id="IPR011010">
    <property type="entry name" value="DNA_brk_join_enz"/>
</dbReference>
<dbReference type="InterPro" id="IPR013762">
    <property type="entry name" value="Integrase-like_cat_sf"/>
</dbReference>
<dbReference type="Pfam" id="PF00589">
    <property type="entry name" value="Phage_integrase"/>
    <property type="match status" value="1"/>
</dbReference>
<proteinExistence type="inferred from homology"/>
<evidence type="ECO:0000259" key="10">
    <source>
        <dbReference type="PROSITE" id="PS51898"/>
    </source>
</evidence>
<dbReference type="InterPro" id="IPR010998">
    <property type="entry name" value="Integrase_recombinase_N"/>
</dbReference>
<dbReference type="GO" id="GO:0003677">
    <property type="term" value="F:DNA binding"/>
    <property type="evidence" value="ECO:0007669"/>
    <property type="project" value="UniProtKB-UniRule"/>
</dbReference>
<evidence type="ECO:0000256" key="7">
    <source>
        <dbReference type="ARBA" id="ARBA00023172"/>
    </source>
</evidence>
<dbReference type="InterPro" id="IPR004107">
    <property type="entry name" value="Integrase_SAM-like_N"/>
</dbReference>
<comment type="subcellular location">
    <subcellularLocation>
        <location evidence="1 9">Cytoplasm</location>
    </subcellularLocation>
</comment>
<evidence type="ECO:0000256" key="4">
    <source>
        <dbReference type="ARBA" id="ARBA00022829"/>
    </source>
</evidence>
<dbReference type="SUPFAM" id="SSF56349">
    <property type="entry name" value="DNA breaking-rejoining enzymes"/>
    <property type="match status" value="1"/>
</dbReference>
<keyword evidence="4 9" id="KW-0159">Chromosome partition</keyword>
<dbReference type="GO" id="GO:0005737">
    <property type="term" value="C:cytoplasm"/>
    <property type="evidence" value="ECO:0007669"/>
    <property type="project" value="UniProtKB-SubCell"/>
</dbReference>
<sequence>MARQADPAQTVADPLIMMFLDALVAMRAVSANTLAAYRRDLADTSQLLHASKTTLTDCNADDLRQVISLWHQRGLSARSVARRLSALRQFMGWAVDDQIRTDNPCRWIDNPSLPALLPKSLSEDEVMKLLAAANAMQPPALSCRAVAMLEILYATGLRVSELVHLQVSQFRRQPDSILVAGKGGRERLVPLGLAAKRAAADWLELRDATFGYLLSDYMFPGVSSTAAGGAMTRHEFAQLLKTIAVAAQIDPRRVTPHKIRHSFATHMLNRGADLRSLQNMLGHADIATTQIYTSSRPDRLAGLVADAHPLASKR</sequence>
<accession>E0XX79</accession>
<feature type="active site" description="O-(3'-phospho-DNA)-tyrosine intermediate" evidence="9">
    <location>
        <position position="292"/>
    </location>
</feature>
<evidence type="ECO:0000256" key="5">
    <source>
        <dbReference type="ARBA" id="ARBA00022908"/>
    </source>
</evidence>
<dbReference type="PANTHER" id="PTHR30349:SF90">
    <property type="entry name" value="TYROSINE RECOMBINASE XERD"/>
    <property type="match status" value="1"/>
</dbReference>
<dbReference type="PANTHER" id="PTHR30349">
    <property type="entry name" value="PHAGE INTEGRASE-RELATED"/>
    <property type="match status" value="1"/>
</dbReference>
<comment type="subunit">
    <text evidence="9">Forms a cyclic heterotetrameric complex composed of two molecules of XerC and two molecules of XerD.</text>
</comment>
<organism evidence="12">
    <name type="scientific">uncultured alpha proteobacterium HF0070_05I22</name>
    <dbReference type="NCBI Taxonomy" id="710803"/>
    <lineage>
        <taxon>Bacteria</taxon>
        <taxon>Pseudomonadati</taxon>
        <taxon>Pseudomonadota</taxon>
        <taxon>Alphaproteobacteria</taxon>
        <taxon>environmental samples</taxon>
    </lineage>
</organism>
<dbReference type="InterPro" id="IPR002104">
    <property type="entry name" value="Integrase_catalytic"/>
</dbReference>
<keyword evidence="2 9" id="KW-0963">Cytoplasm</keyword>
<evidence type="ECO:0000256" key="8">
    <source>
        <dbReference type="ARBA" id="ARBA00023306"/>
    </source>
</evidence>
<feature type="active site" evidence="9">
    <location>
        <position position="283"/>
    </location>
</feature>
<evidence type="ECO:0000256" key="1">
    <source>
        <dbReference type="ARBA" id="ARBA00004496"/>
    </source>
</evidence>
<dbReference type="HAMAP" id="MF_01808">
    <property type="entry name" value="Recomb_XerC_XerD"/>
    <property type="match status" value="1"/>
</dbReference>
<dbReference type="Pfam" id="PF02899">
    <property type="entry name" value="Phage_int_SAM_1"/>
    <property type="match status" value="1"/>
</dbReference>
<dbReference type="NCBIfam" id="NF001399">
    <property type="entry name" value="PRK00283.1"/>
    <property type="match status" value="1"/>
</dbReference>
<keyword evidence="8 9" id="KW-0131">Cell cycle</keyword>
<dbReference type="GO" id="GO:0007059">
    <property type="term" value="P:chromosome segregation"/>
    <property type="evidence" value="ECO:0007669"/>
    <property type="project" value="UniProtKB-UniRule"/>
</dbReference>
<dbReference type="InterPro" id="IPR023009">
    <property type="entry name" value="Tyrosine_recombinase_XerC/XerD"/>
</dbReference>
<feature type="active site" evidence="9">
    <location>
        <position position="182"/>
    </location>
</feature>
<keyword evidence="3 9" id="KW-0132">Cell division</keyword>
<dbReference type="AlphaFoldDB" id="E0XX79"/>
<protein>
    <recommendedName>
        <fullName evidence="9">Tyrosine recombinase XerC</fullName>
    </recommendedName>
</protein>
<dbReference type="GO" id="GO:0051301">
    <property type="term" value="P:cell division"/>
    <property type="evidence" value="ECO:0007669"/>
    <property type="project" value="UniProtKB-KW"/>
</dbReference>
<comment type="similarity">
    <text evidence="9">Belongs to the 'phage' integrase family. XerC subfamily.</text>
</comment>
<dbReference type="Gene3D" id="1.10.150.130">
    <property type="match status" value="1"/>
</dbReference>
<dbReference type="Gene3D" id="1.10.443.10">
    <property type="entry name" value="Intergrase catalytic core"/>
    <property type="match status" value="1"/>
</dbReference>
<evidence type="ECO:0000259" key="11">
    <source>
        <dbReference type="PROSITE" id="PS51900"/>
    </source>
</evidence>
<dbReference type="PROSITE" id="PS51898">
    <property type="entry name" value="TYR_RECOMBINASE"/>
    <property type="match status" value="1"/>
</dbReference>
<dbReference type="GO" id="GO:0009037">
    <property type="term" value="F:tyrosine-based site-specific recombinase activity"/>
    <property type="evidence" value="ECO:0007669"/>
    <property type="project" value="UniProtKB-UniRule"/>
</dbReference>
<dbReference type="PROSITE" id="PS51900">
    <property type="entry name" value="CB"/>
    <property type="match status" value="1"/>
</dbReference>
<evidence type="ECO:0000256" key="2">
    <source>
        <dbReference type="ARBA" id="ARBA00022490"/>
    </source>
</evidence>
<name>E0XX79_9PROT</name>
<gene>
    <name evidence="9" type="primary">xerC</name>
</gene>
<evidence type="ECO:0000256" key="9">
    <source>
        <dbReference type="HAMAP-Rule" id="MF_01808"/>
    </source>
</evidence>
<feature type="active site" evidence="9">
    <location>
        <position position="158"/>
    </location>
</feature>
<feature type="domain" description="Tyr recombinase" evidence="10">
    <location>
        <begin position="116"/>
        <end position="305"/>
    </location>
</feature>
<feature type="domain" description="Core-binding (CB)" evidence="11">
    <location>
        <begin position="10"/>
        <end position="95"/>
    </location>
</feature>